<evidence type="ECO:0000256" key="1">
    <source>
        <dbReference type="SAM" id="MobiDB-lite"/>
    </source>
</evidence>
<gene>
    <name evidence="2" type="ORF">DHOM_04225</name>
</gene>
<reference evidence="2 3" key="1">
    <citation type="submission" date="2014-01" db="EMBL/GenBank/DDBJ databases">
        <title>Draft genome sequence of the multidrug-resistant clinical isolate Dermabacter hominis 1368.</title>
        <authorList>
            <person name="Albersmeier A."/>
            <person name="Bomholt C."/>
            <person name="Glaub A."/>
            <person name="Ruckert C."/>
            <person name="Soriano F."/>
            <person name="Fernandez-Natal I."/>
            <person name="Tauch A."/>
        </authorList>
    </citation>
    <scope>NUCLEOTIDE SEQUENCE [LARGE SCALE GENOMIC DNA]</scope>
    <source>
        <strain evidence="2 3">1368</strain>
    </source>
</reference>
<accession>A0ABR4SKE4</accession>
<evidence type="ECO:0000313" key="3">
    <source>
        <dbReference type="Proteomes" id="UP000030182"/>
    </source>
</evidence>
<proteinExistence type="predicted"/>
<organism evidence="2 3">
    <name type="scientific">Dermabacter hominis 1368</name>
    <dbReference type="NCBI Taxonomy" id="1450519"/>
    <lineage>
        <taxon>Bacteria</taxon>
        <taxon>Bacillati</taxon>
        <taxon>Actinomycetota</taxon>
        <taxon>Actinomycetes</taxon>
        <taxon>Micrococcales</taxon>
        <taxon>Dermabacteraceae</taxon>
        <taxon>Dermabacter</taxon>
    </lineage>
</organism>
<dbReference type="EMBL" id="JDRS01000005">
    <property type="protein sequence ID" value="KDS93651.1"/>
    <property type="molecule type" value="Genomic_DNA"/>
</dbReference>
<comment type="caution">
    <text evidence="2">The sequence shown here is derived from an EMBL/GenBank/DDBJ whole genome shotgun (WGS) entry which is preliminary data.</text>
</comment>
<name>A0ABR4SKE4_9MICO</name>
<protein>
    <recommendedName>
        <fullName evidence="4">SPOR domain-containing protein</fullName>
    </recommendedName>
</protein>
<evidence type="ECO:0000313" key="2">
    <source>
        <dbReference type="EMBL" id="KDS93651.1"/>
    </source>
</evidence>
<feature type="compositionally biased region" description="Acidic residues" evidence="1">
    <location>
        <begin position="49"/>
        <end position="71"/>
    </location>
</feature>
<dbReference type="Proteomes" id="UP000030182">
    <property type="component" value="Unassembled WGS sequence"/>
</dbReference>
<keyword evidence="3" id="KW-1185">Reference proteome</keyword>
<evidence type="ECO:0008006" key="4">
    <source>
        <dbReference type="Google" id="ProtNLM"/>
    </source>
</evidence>
<sequence length="71" mass="8513">MMSEFYYNTKTSEIEEGMQSPAIELMGPYPTREAAQHALESAAEHNEQWEEETEEWNEYYRDDDDQDDEDR</sequence>
<feature type="region of interest" description="Disordered" evidence="1">
    <location>
        <begin position="35"/>
        <end position="71"/>
    </location>
</feature>